<accession>A0AAV2S8E5</accession>
<protein>
    <submittedName>
        <fullName evidence="2">Uncharacterized protein</fullName>
    </submittedName>
</protein>
<name>A0AAV2S8E5_MEGNR</name>
<feature type="chain" id="PRO_5044010789" evidence="1">
    <location>
        <begin position="20"/>
        <end position="168"/>
    </location>
</feature>
<keyword evidence="3" id="KW-1185">Reference proteome</keyword>
<evidence type="ECO:0000313" key="3">
    <source>
        <dbReference type="Proteomes" id="UP001497623"/>
    </source>
</evidence>
<dbReference type="Proteomes" id="UP001497623">
    <property type="component" value="Unassembled WGS sequence"/>
</dbReference>
<comment type="caution">
    <text evidence="2">The sequence shown here is derived from an EMBL/GenBank/DDBJ whole genome shotgun (WGS) entry which is preliminary data.</text>
</comment>
<sequence length="168" mass="19090">MINPYFIIVTLWSTISVSAQTLQNSDLKRWTLINCSNNWSLDRTGNSLSSLSETAVNLTALVLPGNTFWLQLSGTLHSKQCPLYSNVLYKVTSGWQYKLMEVDDATNERFKESKRVLSVVYVYDNIVHNGRNESLSCYHDQHLIQLKGNYDYGFASCSQSAGYRLLTT</sequence>
<proteinExistence type="predicted"/>
<keyword evidence="1" id="KW-0732">Signal</keyword>
<organism evidence="2 3">
    <name type="scientific">Meganyctiphanes norvegica</name>
    <name type="common">Northern krill</name>
    <name type="synonym">Thysanopoda norvegica</name>
    <dbReference type="NCBI Taxonomy" id="48144"/>
    <lineage>
        <taxon>Eukaryota</taxon>
        <taxon>Metazoa</taxon>
        <taxon>Ecdysozoa</taxon>
        <taxon>Arthropoda</taxon>
        <taxon>Crustacea</taxon>
        <taxon>Multicrustacea</taxon>
        <taxon>Malacostraca</taxon>
        <taxon>Eumalacostraca</taxon>
        <taxon>Eucarida</taxon>
        <taxon>Euphausiacea</taxon>
        <taxon>Euphausiidae</taxon>
        <taxon>Meganyctiphanes</taxon>
    </lineage>
</organism>
<reference evidence="2 3" key="1">
    <citation type="submission" date="2024-05" db="EMBL/GenBank/DDBJ databases">
        <authorList>
            <person name="Wallberg A."/>
        </authorList>
    </citation>
    <scope>NUCLEOTIDE SEQUENCE [LARGE SCALE GENOMIC DNA]</scope>
</reference>
<evidence type="ECO:0000313" key="2">
    <source>
        <dbReference type="EMBL" id="CAL4164296.1"/>
    </source>
</evidence>
<gene>
    <name evidence="2" type="ORF">MNOR_LOCUS33118</name>
</gene>
<feature type="signal peptide" evidence="1">
    <location>
        <begin position="1"/>
        <end position="19"/>
    </location>
</feature>
<dbReference type="AlphaFoldDB" id="A0AAV2S8E5"/>
<evidence type="ECO:0000256" key="1">
    <source>
        <dbReference type="SAM" id="SignalP"/>
    </source>
</evidence>
<dbReference type="EMBL" id="CAXKWB010046808">
    <property type="protein sequence ID" value="CAL4164296.1"/>
    <property type="molecule type" value="Genomic_DNA"/>
</dbReference>